<accession>A0AA35QYP2</accession>
<dbReference type="Proteomes" id="UP001174909">
    <property type="component" value="Unassembled WGS sequence"/>
</dbReference>
<organism evidence="1 2">
    <name type="scientific">Geodia barretti</name>
    <name type="common">Barrett's horny sponge</name>
    <dbReference type="NCBI Taxonomy" id="519541"/>
    <lineage>
        <taxon>Eukaryota</taxon>
        <taxon>Metazoa</taxon>
        <taxon>Porifera</taxon>
        <taxon>Demospongiae</taxon>
        <taxon>Heteroscleromorpha</taxon>
        <taxon>Tetractinellida</taxon>
        <taxon>Astrophorina</taxon>
        <taxon>Geodiidae</taxon>
        <taxon>Geodia</taxon>
    </lineage>
</organism>
<protein>
    <submittedName>
        <fullName evidence="1">Uncharacterized protein</fullName>
    </submittedName>
</protein>
<dbReference type="EMBL" id="CASHTH010000298">
    <property type="protein sequence ID" value="CAI7997221.1"/>
    <property type="molecule type" value="Genomic_DNA"/>
</dbReference>
<comment type="caution">
    <text evidence="1">The sequence shown here is derived from an EMBL/GenBank/DDBJ whole genome shotgun (WGS) entry which is preliminary data.</text>
</comment>
<name>A0AA35QYP2_GEOBA</name>
<reference evidence="1" key="1">
    <citation type="submission" date="2023-03" db="EMBL/GenBank/DDBJ databases">
        <authorList>
            <person name="Steffen K."/>
            <person name="Cardenas P."/>
        </authorList>
    </citation>
    <scope>NUCLEOTIDE SEQUENCE</scope>
</reference>
<evidence type="ECO:0000313" key="1">
    <source>
        <dbReference type="EMBL" id="CAI7997221.1"/>
    </source>
</evidence>
<gene>
    <name evidence="1" type="ORF">GBAR_LOCUS2101</name>
</gene>
<keyword evidence="2" id="KW-1185">Reference proteome</keyword>
<proteinExistence type="predicted"/>
<sequence length="58" mass="6408">MDPTGTLKLCADSMGYDGPSYSLAKPLWHSCELRYHLDDVHVAVTESSPQCTVMSAEY</sequence>
<evidence type="ECO:0000313" key="2">
    <source>
        <dbReference type="Proteomes" id="UP001174909"/>
    </source>
</evidence>
<dbReference type="AlphaFoldDB" id="A0AA35QYP2"/>